<dbReference type="Proteomes" id="UP001243420">
    <property type="component" value="Chromosome"/>
</dbReference>
<keyword evidence="1" id="KW-0812">Transmembrane</keyword>
<organism evidence="2 3">
    <name type="scientific">Jannaschia ovalis</name>
    <dbReference type="NCBI Taxonomy" id="3038773"/>
    <lineage>
        <taxon>Bacteria</taxon>
        <taxon>Pseudomonadati</taxon>
        <taxon>Pseudomonadota</taxon>
        <taxon>Alphaproteobacteria</taxon>
        <taxon>Rhodobacterales</taxon>
        <taxon>Roseobacteraceae</taxon>
        <taxon>Jannaschia</taxon>
    </lineage>
</organism>
<dbReference type="RefSeq" id="WP_279964277.1">
    <property type="nucleotide sequence ID" value="NZ_CP122537.1"/>
</dbReference>
<keyword evidence="1" id="KW-0472">Membrane</keyword>
<name>A0ABY8L9A4_9RHOB</name>
<feature type="transmembrane region" description="Helical" evidence="1">
    <location>
        <begin position="18"/>
        <end position="37"/>
    </location>
</feature>
<sequence>MTHEPSDAPVPDQSKTKYFIGLAVAIVFGGLLAVFVLPNLFILTDEGPAADTEFQITVPESDGTGLTSGD</sequence>
<dbReference type="EMBL" id="CP122537">
    <property type="protein sequence ID" value="WGH77686.1"/>
    <property type="molecule type" value="Genomic_DNA"/>
</dbReference>
<keyword evidence="3" id="KW-1185">Reference proteome</keyword>
<keyword evidence="1" id="KW-1133">Transmembrane helix</keyword>
<evidence type="ECO:0000313" key="3">
    <source>
        <dbReference type="Proteomes" id="UP001243420"/>
    </source>
</evidence>
<evidence type="ECO:0000313" key="2">
    <source>
        <dbReference type="EMBL" id="WGH77686.1"/>
    </source>
</evidence>
<reference evidence="2 3" key="1">
    <citation type="submission" date="2023-04" db="EMBL/GenBank/DDBJ databases">
        <title>Jannaschia ovalis sp. nov., a marine bacterium isolated from sea tidal flat.</title>
        <authorList>
            <person name="Kwon D.Y."/>
            <person name="Kim J.-J."/>
        </authorList>
    </citation>
    <scope>NUCLEOTIDE SEQUENCE [LARGE SCALE GENOMIC DNA]</scope>
    <source>
        <strain evidence="2 3">GRR-S6-38</strain>
    </source>
</reference>
<proteinExistence type="predicted"/>
<accession>A0ABY8L9A4</accession>
<evidence type="ECO:0000256" key="1">
    <source>
        <dbReference type="SAM" id="Phobius"/>
    </source>
</evidence>
<protein>
    <submittedName>
        <fullName evidence="2">Uncharacterized protein</fullName>
    </submittedName>
</protein>
<gene>
    <name evidence="2" type="ORF">P8627_11635</name>
</gene>